<dbReference type="RefSeq" id="WP_175374101.1">
    <property type="nucleotide sequence ID" value="NZ_JABWCS010000220.1"/>
</dbReference>
<keyword evidence="4 5" id="KW-0472">Membrane</keyword>
<feature type="transmembrane region" description="Helical" evidence="5">
    <location>
        <begin position="116"/>
        <end position="134"/>
    </location>
</feature>
<keyword evidence="8" id="KW-1185">Reference proteome</keyword>
<name>A0A850ER51_9BACL</name>
<feature type="transmembrane region" description="Helical" evidence="5">
    <location>
        <begin position="191"/>
        <end position="216"/>
    </location>
</feature>
<dbReference type="AlphaFoldDB" id="A0A850ER51"/>
<dbReference type="Proteomes" id="UP000564806">
    <property type="component" value="Unassembled WGS sequence"/>
</dbReference>
<sequence>MNTELDINNTSPAKASRTPWLAVWTAPRRTIRGFLDSGNPRRNMIWLSMAAGFLSALGRASSKNFGDEMSLPTIFLMSIPVGIVVGLFTLYVGSFLLKIIGGWLGGRGSRAELQTALARGLFMPAVLLGLLWIPELLFLGKEMFTSEMPTLESNIAALVVYFTCVVLELVFGVWGLVITMKAIGEAHRFSAWKALLTCVMPFLILLVLFFLVMLMVQ</sequence>
<reference evidence="7" key="1">
    <citation type="submission" date="2020-06" db="EMBL/GenBank/DDBJ databases">
        <title>Paenibacillus sp. nov., isolated from soil.</title>
        <authorList>
            <person name="Seo Y.L."/>
        </authorList>
    </citation>
    <scope>NUCLEOTIDE SEQUENCE [LARGE SCALE GENOMIC DNA]</scope>
    <source>
        <strain evidence="7">JW14</strain>
    </source>
</reference>
<gene>
    <name evidence="7" type="ORF">HPT30_25455</name>
</gene>
<dbReference type="GO" id="GO:0016020">
    <property type="term" value="C:membrane"/>
    <property type="evidence" value="ECO:0007669"/>
    <property type="project" value="UniProtKB-SubCell"/>
</dbReference>
<dbReference type="EMBL" id="JABWCS010000220">
    <property type="protein sequence ID" value="NUU63703.1"/>
    <property type="molecule type" value="Genomic_DNA"/>
</dbReference>
<dbReference type="Pfam" id="PF04893">
    <property type="entry name" value="Yip1"/>
    <property type="match status" value="1"/>
</dbReference>
<evidence type="ECO:0000256" key="2">
    <source>
        <dbReference type="ARBA" id="ARBA00022692"/>
    </source>
</evidence>
<comment type="caution">
    <text evidence="7">The sequence shown here is derived from an EMBL/GenBank/DDBJ whole genome shotgun (WGS) entry which is preliminary data.</text>
</comment>
<evidence type="ECO:0000256" key="5">
    <source>
        <dbReference type="SAM" id="Phobius"/>
    </source>
</evidence>
<evidence type="ECO:0000313" key="8">
    <source>
        <dbReference type="Proteomes" id="UP000564806"/>
    </source>
</evidence>
<comment type="subcellular location">
    <subcellularLocation>
        <location evidence="1">Membrane</location>
        <topology evidence="1">Multi-pass membrane protein</topology>
    </subcellularLocation>
</comment>
<feature type="transmembrane region" description="Helical" evidence="5">
    <location>
        <begin position="44"/>
        <end position="62"/>
    </location>
</feature>
<keyword evidence="3 5" id="KW-1133">Transmembrane helix</keyword>
<feature type="domain" description="Yip1" evidence="6">
    <location>
        <begin position="22"/>
        <end position="211"/>
    </location>
</feature>
<feature type="transmembrane region" description="Helical" evidence="5">
    <location>
        <begin position="74"/>
        <end position="104"/>
    </location>
</feature>
<organism evidence="7 8">
    <name type="scientific">Paenibacillus agri</name>
    <dbReference type="NCBI Taxonomy" id="2744309"/>
    <lineage>
        <taxon>Bacteria</taxon>
        <taxon>Bacillati</taxon>
        <taxon>Bacillota</taxon>
        <taxon>Bacilli</taxon>
        <taxon>Bacillales</taxon>
        <taxon>Paenibacillaceae</taxon>
        <taxon>Paenibacillus</taxon>
    </lineage>
</organism>
<protein>
    <submittedName>
        <fullName evidence="7">YIP1 family protein</fullName>
    </submittedName>
</protein>
<feature type="transmembrane region" description="Helical" evidence="5">
    <location>
        <begin position="154"/>
        <end position="179"/>
    </location>
</feature>
<evidence type="ECO:0000259" key="6">
    <source>
        <dbReference type="Pfam" id="PF04893"/>
    </source>
</evidence>
<proteinExistence type="predicted"/>
<keyword evidence="2 5" id="KW-0812">Transmembrane</keyword>
<evidence type="ECO:0000313" key="7">
    <source>
        <dbReference type="EMBL" id="NUU63703.1"/>
    </source>
</evidence>
<evidence type="ECO:0000256" key="1">
    <source>
        <dbReference type="ARBA" id="ARBA00004141"/>
    </source>
</evidence>
<dbReference type="InterPro" id="IPR006977">
    <property type="entry name" value="Yip1_dom"/>
</dbReference>
<accession>A0A850ER51</accession>
<evidence type="ECO:0000256" key="4">
    <source>
        <dbReference type="ARBA" id="ARBA00023136"/>
    </source>
</evidence>
<evidence type="ECO:0000256" key="3">
    <source>
        <dbReference type="ARBA" id="ARBA00022989"/>
    </source>
</evidence>